<dbReference type="RefSeq" id="XP_022285640.1">
    <property type="nucleotide sequence ID" value="XM_022429322.1"/>
</dbReference>
<organism evidence="1 2">
    <name type="scientific">Pochonia chlamydosporia 170</name>
    <dbReference type="NCBI Taxonomy" id="1380566"/>
    <lineage>
        <taxon>Eukaryota</taxon>
        <taxon>Fungi</taxon>
        <taxon>Dikarya</taxon>
        <taxon>Ascomycota</taxon>
        <taxon>Pezizomycotina</taxon>
        <taxon>Sordariomycetes</taxon>
        <taxon>Hypocreomycetidae</taxon>
        <taxon>Hypocreales</taxon>
        <taxon>Clavicipitaceae</taxon>
        <taxon>Pochonia</taxon>
    </lineage>
</organism>
<dbReference type="GeneID" id="33936566"/>
<sequence>MASPFPKSDETCCWLELNWTNRRGSIWSRAWLLNCLANVWVFLGFMHVGISRDQQAWGLICTLTITVPNEPIINPLCVPFYCCSHSPSRPPLVECPWKWSKFSKNWMMGRRHSCAFGIWRLAVGHLIVYLKGGAAECIGSIEASVCAIDCR</sequence>
<gene>
    <name evidence="1" type="ORF">VFPPC_17630</name>
</gene>
<dbReference type="AlphaFoldDB" id="A0A219ASC6"/>
<proteinExistence type="predicted"/>
<comment type="caution">
    <text evidence="1">The sequence shown here is derived from an EMBL/GenBank/DDBJ whole genome shotgun (WGS) entry which is preliminary data.</text>
</comment>
<evidence type="ECO:0000313" key="2">
    <source>
        <dbReference type="Proteomes" id="UP000078397"/>
    </source>
</evidence>
<dbReference type="EMBL" id="LSBJ02000003">
    <property type="protein sequence ID" value="OWT43194.1"/>
    <property type="molecule type" value="Genomic_DNA"/>
</dbReference>
<protein>
    <submittedName>
        <fullName evidence="1">Uncharacterized protein</fullName>
    </submittedName>
</protein>
<evidence type="ECO:0000313" key="1">
    <source>
        <dbReference type="EMBL" id="OWT43194.1"/>
    </source>
</evidence>
<keyword evidence="2" id="KW-1185">Reference proteome</keyword>
<accession>A0A219ASC6</accession>
<name>A0A219ASC6_METCM</name>
<reference evidence="1 2" key="1">
    <citation type="journal article" date="2016" name="PLoS Pathog.">
        <title>Biosynthesis of antibiotic leucinostatins in bio-control fungus Purpureocillium lilacinum and their inhibition on phytophthora revealed by genome mining.</title>
        <authorList>
            <person name="Wang G."/>
            <person name="Liu Z."/>
            <person name="Lin R."/>
            <person name="Li E."/>
            <person name="Mao Z."/>
            <person name="Ling J."/>
            <person name="Yang Y."/>
            <person name="Yin W.B."/>
            <person name="Xie B."/>
        </authorList>
    </citation>
    <scope>NUCLEOTIDE SEQUENCE [LARGE SCALE GENOMIC DNA]</scope>
    <source>
        <strain evidence="1">170</strain>
    </source>
</reference>
<dbReference type="KEGG" id="pchm:VFPPC_17630"/>
<dbReference type="Proteomes" id="UP000078397">
    <property type="component" value="Unassembled WGS sequence"/>
</dbReference>